<dbReference type="Pfam" id="PF13369">
    <property type="entry name" value="Transglut_core2"/>
    <property type="match status" value="1"/>
</dbReference>
<evidence type="ECO:0000313" key="2">
    <source>
        <dbReference type="EMBL" id="BCS23289.1"/>
    </source>
</evidence>
<dbReference type="AlphaFoldDB" id="A0A7R8AKW5"/>
<dbReference type="Gene3D" id="2.30.30.390">
    <property type="entry name" value="Hemimethylated DNA-binding domain"/>
    <property type="match status" value="1"/>
</dbReference>
<dbReference type="InterPro" id="IPR001810">
    <property type="entry name" value="F-box_dom"/>
</dbReference>
<dbReference type="GO" id="GO:0003677">
    <property type="term" value="F:DNA binding"/>
    <property type="evidence" value="ECO:0007669"/>
    <property type="project" value="InterPro"/>
</dbReference>
<protein>
    <recommendedName>
        <fullName evidence="1">F-box domain-containing protein</fullName>
    </recommendedName>
</protein>
<name>A0A7R8AKW5_9EURO</name>
<dbReference type="Pfam" id="PF08755">
    <property type="entry name" value="YccV-like"/>
    <property type="match status" value="1"/>
</dbReference>
<evidence type="ECO:0000259" key="1">
    <source>
        <dbReference type="PROSITE" id="PS50181"/>
    </source>
</evidence>
<reference evidence="2" key="1">
    <citation type="submission" date="2021-01" db="EMBL/GenBank/DDBJ databases">
        <authorList>
            <consortium name="Aspergillus puulaauensis MK2 genome sequencing consortium"/>
            <person name="Kazuki M."/>
            <person name="Futagami T."/>
        </authorList>
    </citation>
    <scope>NUCLEOTIDE SEQUENCE</scope>
    <source>
        <strain evidence="2">MK2</strain>
    </source>
</reference>
<reference evidence="2" key="2">
    <citation type="submission" date="2021-02" db="EMBL/GenBank/DDBJ databases">
        <title>Aspergillus puulaauensis MK2 genome sequence.</title>
        <authorList>
            <person name="Futagami T."/>
            <person name="Mori K."/>
            <person name="Kadooka C."/>
            <person name="Tanaka T."/>
        </authorList>
    </citation>
    <scope>NUCLEOTIDE SEQUENCE</scope>
    <source>
        <strain evidence="2">MK2</strain>
    </source>
</reference>
<dbReference type="SUPFAM" id="SSF81383">
    <property type="entry name" value="F-box domain"/>
    <property type="match status" value="1"/>
</dbReference>
<dbReference type="PROSITE" id="PS50181">
    <property type="entry name" value="FBOX"/>
    <property type="match status" value="1"/>
</dbReference>
<dbReference type="InterPro" id="IPR036623">
    <property type="entry name" value="Hemimethylated_DNA-bd_sf"/>
</dbReference>
<dbReference type="InterPro" id="IPR036047">
    <property type="entry name" value="F-box-like_dom_sf"/>
</dbReference>
<gene>
    <name evidence="2" type="ORF">APUU_31514A</name>
</gene>
<dbReference type="SMART" id="SM00992">
    <property type="entry name" value="YccV-like"/>
    <property type="match status" value="1"/>
</dbReference>
<feature type="domain" description="F-box" evidence="1">
    <location>
        <begin position="2"/>
        <end position="48"/>
    </location>
</feature>
<dbReference type="RefSeq" id="XP_041555483.1">
    <property type="nucleotide sequence ID" value="XM_041702727.1"/>
</dbReference>
<keyword evidence="3" id="KW-1185">Reference proteome</keyword>
<sequence>MVLSLSEFPEEILYNILLFCSASDTIVVGCAARRFWGVANEPLLWRQYCQTHFKFWAQRHDMPAKLASPVSSVDWKALYITRHLVDRTTSQLLDSILTSQTGRIEKFRSIIRFGYDAKDTLLRNIFVDSCTEDHLARRFVIFGCLKHYSNTCERYYAEAVLTSLHRSIAIPEWDALRNGSAISLANAVGAFDLFIPESRFGNFDEINDRLDGIFSRFLLEYPDTLNMSPREKASAIAAYLRAHSMIGIEPGREYHCLEHNFLGLALDDAGHNSLPLVSAVIYCHIAQRFGLNARPCGFPFHVHVIVMPPLGFDIDGNTLDTNTQFEPIYMDPFRSSKETPTADMKAQLNFLGTSPMEQSAFLGESRTSEIVLRCSKNILNSVQRIGQFPGGRLVPVDVGCARYAALWSSLLLSNPLRPAELRHHLLWLMELVATDFPYDVYLVEQYVASIFGGTLEFEHIMESVHVIRAVDAMQKQPKRRPSGHKRVSYRIGQVFRHRRYNYSAIITGWDAECGAGEQWMRRMGVDHLQSGRHQSFYHVIVEDKSVRYVAEENVEVITPVMSELPPALVTVAGRYFKRWDCASRKFVSNMMDEYPDD</sequence>
<dbReference type="PANTHER" id="PTHR31350:SF27">
    <property type="entry name" value="HEMIMETHYLATED DNA-BINDING DOMAIN-CONTAINING PROTEIN"/>
    <property type="match status" value="1"/>
</dbReference>
<dbReference type="SUPFAM" id="SSF141255">
    <property type="entry name" value="YccV-like"/>
    <property type="match status" value="1"/>
</dbReference>
<dbReference type="KEGG" id="apuu:APUU_31514A"/>
<dbReference type="OrthoDB" id="28868at2759"/>
<proteinExistence type="predicted"/>
<dbReference type="InterPro" id="IPR011722">
    <property type="entry name" value="Hemimethylated_DNA-bd_dom"/>
</dbReference>
<organism evidence="2 3">
    <name type="scientific">Aspergillus puulaauensis</name>
    <dbReference type="NCBI Taxonomy" id="1220207"/>
    <lineage>
        <taxon>Eukaryota</taxon>
        <taxon>Fungi</taxon>
        <taxon>Dikarya</taxon>
        <taxon>Ascomycota</taxon>
        <taxon>Pezizomycotina</taxon>
        <taxon>Eurotiomycetes</taxon>
        <taxon>Eurotiomycetidae</taxon>
        <taxon>Eurotiales</taxon>
        <taxon>Aspergillaceae</taxon>
        <taxon>Aspergillus</taxon>
    </lineage>
</organism>
<dbReference type="Gene3D" id="1.20.1280.50">
    <property type="match status" value="1"/>
</dbReference>
<dbReference type="Proteomes" id="UP000654913">
    <property type="component" value="Chromosome 3"/>
</dbReference>
<dbReference type="EMBL" id="AP024445">
    <property type="protein sequence ID" value="BCS23289.1"/>
    <property type="molecule type" value="Genomic_DNA"/>
</dbReference>
<accession>A0A7R8AKW5</accession>
<dbReference type="NCBIfam" id="TIGR02097">
    <property type="entry name" value="yccV"/>
    <property type="match status" value="1"/>
</dbReference>
<dbReference type="InterPro" id="IPR032698">
    <property type="entry name" value="SirB1_N"/>
</dbReference>
<dbReference type="PANTHER" id="PTHR31350">
    <property type="entry name" value="SI:DKEY-261L7.2"/>
    <property type="match status" value="1"/>
</dbReference>
<evidence type="ECO:0000313" key="3">
    <source>
        <dbReference type="Proteomes" id="UP000654913"/>
    </source>
</evidence>
<dbReference type="GeneID" id="64973294"/>